<protein>
    <submittedName>
        <fullName evidence="1">Uncharacterized protein</fullName>
    </submittedName>
</protein>
<dbReference type="OrthoDB" id="2506005at2759"/>
<dbReference type="EMBL" id="AVOT02002483">
    <property type="protein sequence ID" value="MBW0470528.1"/>
    <property type="molecule type" value="Genomic_DNA"/>
</dbReference>
<comment type="caution">
    <text evidence="1">The sequence shown here is derived from an EMBL/GenBank/DDBJ whole genome shotgun (WGS) entry which is preliminary data.</text>
</comment>
<dbReference type="Proteomes" id="UP000765509">
    <property type="component" value="Unassembled WGS sequence"/>
</dbReference>
<proteinExistence type="predicted"/>
<evidence type="ECO:0000313" key="2">
    <source>
        <dbReference type="Proteomes" id="UP000765509"/>
    </source>
</evidence>
<reference evidence="1" key="1">
    <citation type="submission" date="2021-03" db="EMBL/GenBank/DDBJ databases">
        <title>Draft genome sequence of rust myrtle Austropuccinia psidii MF-1, a brazilian biotype.</title>
        <authorList>
            <person name="Quecine M.C."/>
            <person name="Pachon D.M.R."/>
            <person name="Bonatelli M.L."/>
            <person name="Correr F.H."/>
            <person name="Franceschini L.M."/>
            <person name="Leite T.F."/>
            <person name="Margarido G.R.A."/>
            <person name="Almeida C.A."/>
            <person name="Ferrarezi J.A."/>
            <person name="Labate C.A."/>
        </authorList>
    </citation>
    <scope>NUCLEOTIDE SEQUENCE</scope>
    <source>
        <strain evidence="1">MF-1</strain>
    </source>
</reference>
<name>A0A9Q3GK65_9BASI</name>
<keyword evidence="2" id="KW-1185">Reference proteome</keyword>
<evidence type="ECO:0000313" key="1">
    <source>
        <dbReference type="EMBL" id="MBW0470528.1"/>
    </source>
</evidence>
<accession>A0A9Q3GK65</accession>
<dbReference type="AlphaFoldDB" id="A0A9Q3GK65"/>
<gene>
    <name evidence="1" type="ORF">O181_010243</name>
</gene>
<sequence length="144" mass="17032">MYWQRTFYYGNLQNYINTCRKLMMELDAVSITVLAELLLYSLLGKLGGDTNLHQFVENLTLNEDIIKKPQKILTCLQDLAHLNIAEKKSQITSPTALVSNIEEPHKIVYYFVKGKHNIKCTTHKREYFWSKNPHLRRPRREKKH</sequence>
<organism evidence="1 2">
    <name type="scientific">Austropuccinia psidii MF-1</name>
    <dbReference type="NCBI Taxonomy" id="1389203"/>
    <lineage>
        <taxon>Eukaryota</taxon>
        <taxon>Fungi</taxon>
        <taxon>Dikarya</taxon>
        <taxon>Basidiomycota</taxon>
        <taxon>Pucciniomycotina</taxon>
        <taxon>Pucciniomycetes</taxon>
        <taxon>Pucciniales</taxon>
        <taxon>Sphaerophragmiaceae</taxon>
        <taxon>Austropuccinia</taxon>
    </lineage>
</organism>